<keyword evidence="1" id="KW-1133">Transmembrane helix</keyword>
<dbReference type="Gene3D" id="1.10.1130.20">
    <property type="match status" value="1"/>
</dbReference>
<dbReference type="InterPro" id="IPR036280">
    <property type="entry name" value="Multihaem_cyt_sf"/>
</dbReference>
<dbReference type="EMBL" id="JACNLK010000028">
    <property type="protein sequence ID" value="MBC8208138.1"/>
    <property type="molecule type" value="Genomic_DNA"/>
</dbReference>
<feature type="transmembrane region" description="Helical" evidence="1">
    <location>
        <begin position="12"/>
        <end position="31"/>
    </location>
</feature>
<dbReference type="Proteomes" id="UP000599024">
    <property type="component" value="Unassembled WGS sequence"/>
</dbReference>
<protein>
    <recommendedName>
        <fullName evidence="4">Cytochrome C</fullName>
    </recommendedName>
</protein>
<evidence type="ECO:0008006" key="4">
    <source>
        <dbReference type="Google" id="ProtNLM"/>
    </source>
</evidence>
<organism evidence="2 3">
    <name type="scientific">Candidatus Desulfatifera sulfidica</name>
    <dbReference type="NCBI Taxonomy" id="2841691"/>
    <lineage>
        <taxon>Bacteria</taxon>
        <taxon>Pseudomonadati</taxon>
        <taxon>Thermodesulfobacteriota</taxon>
        <taxon>Desulfobulbia</taxon>
        <taxon>Desulfobulbales</taxon>
        <taxon>Desulfobulbaceae</taxon>
        <taxon>Candidatus Desulfatifera</taxon>
    </lineage>
</organism>
<dbReference type="SUPFAM" id="SSF48695">
    <property type="entry name" value="Multiheme cytochromes"/>
    <property type="match status" value="1"/>
</dbReference>
<evidence type="ECO:0000313" key="2">
    <source>
        <dbReference type="EMBL" id="MBC8208138.1"/>
    </source>
</evidence>
<gene>
    <name evidence="2" type="ORF">H8E79_03085</name>
</gene>
<comment type="caution">
    <text evidence="2">The sequence shown here is derived from an EMBL/GenBank/DDBJ whole genome shotgun (WGS) entry which is preliminary data.</text>
</comment>
<name>A0A8J6N7H4_9BACT</name>
<keyword evidence="1" id="KW-0812">Transmembrane</keyword>
<keyword evidence="1" id="KW-0472">Membrane</keyword>
<dbReference type="AlphaFoldDB" id="A0A8J6N7H4"/>
<accession>A0A8J6N7H4</accession>
<reference evidence="2 3" key="1">
    <citation type="submission" date="2020-08" db="EMBL/GenBank/DDBJ databases">
        <title>Bridging the membrane lipid divide: bacteria of the FCB group superphylum have the potential to synthesize archaeal ether lipids.</title>
        <authorList>
            <person name="Villanueva L."/>
            <person name="Von Meijenfeldt F.A.B."/>
            <person name="Westbye A.B."/>
            <person name="Yadav S."/>
            <person name="Hopmans E.C."/>
            <person name="Dutilh B.E."/>
            <person name="Sinninghe Damste J.S."/>
        </authorList>
    </citation>
    <scope>NUCLEOTIDE SEQUENCE [LARGE SCALE GENOMIC DNA]</scope>
    <source>
        <strain evidence="2">NIOZ-UU81</strain>
    </source>
</reference>
<proteinExistence type="predicted"/>
<evidence type="ECO:0000256" key="1">
    <source>
        <dbReference type="SAM" id="Phobius"/>
    </source>
</evidence>
<evidence type="ECO:0000313" key="3">
    <source>
        <dbReference type="Proteomes" id="UP000599024"/>
    </source>
</evidence>
<sequence>MNSPAKKKNTLFLNVAFVAVGAVILVFFLRAPEVTTPRLPHDEIHDPFRPMKKREADKQCESCHYPQGEAPMPAVHPITTERCLFCHRRDD</sequence>